<protein>
    <submittedName>
        <fullName evidence="1">Uncharacterized protein</fullName>
    </submittedName>
</protein>
<evidence type="ECO:0000313" key="2">
    <source>
        <dbReference type="Proteomes" id="UP000729402"/>
    </source>
</evidence>
<organism evidence="1 2">
    <name type="scientific">Zizania palustris</name>
    <name type="common">Northern wild rice</name>
    <dbReference type="NCBI Taxonomy" id="103762"/>
    <lineage>
        <taxon>Eukaryota</taxon>
        <taxon>Viridiplantae</taxon>
        <taxon>Streptophyta</taxon>
        <taxon>Embryophyta</taxon>
        <taxon>Tracheophyta</taxon>
        <taxon>Spermatophyta</taxon>
        <taxon>Magnoliopsida</taxon>
        <taxon>Liliopsida</taxon>
        <taxon>Poales</taxon>
        <taxon>Poaceae</taxon>
        <taxon>BOP clade</taxon>
        <taxon>Oryzoideae</taxon>
        <taxon>Oryzeae</taxon>
        <taxon>Zizaniinae</taxon>
        <taxon>Zizania</taxon>
    </lineage>
</organism>
<comment type="caution">
    <text evidence="1">The sequence shown here is derived from an EMBL/GenBank/DDBJ whole genome shotgun (WGS) entry which is preliminary data.</text>
</comment>
<reference evidence="1" key="1">
    <citation type="journal article" date="2021" name="bioRxiv">
        <title>Whole Genome Assembly and Annotation of Northern Wild Rice, Zizania palustris L., Supports a Whole Genome Duplication in the Zizania Genus.</title>
        <authorList>
            <person name="Haas M."/>
            <person name="Kono T."/>
            <person name="Macchietto M."/>
            <person name="Millas R."/>
            <person name="McGilp L."/>
            <person name="Shao M."/>
            <person name="Duquette J."/>
            <person name="Hirsch C.N."/>
            <person name="Kimball J."/>
        </authorList>
    </citation>
    <scope>NUCLEOTIDE SEQUENCE</scope>
    <source>
        <tissue evidence="1">Fresh leaf tissue</tissue>
    </source>
</reference>
<sequence>MMICLISYNSPQKILRRWESLLRMNRRSVRPCPESPLPPLWRALWNFQFRRLNLFHDKKLHTLLQLKMITTYKSPSPAGLPLPFP</sequence>
<proteinExistence type="predicted"/>
<dbReference type="EMBL" id="JAAALK010000085">
    <property type="protein sequence ID" value="KAG8083493.1"/>
    <property type="molecule type" value="Genomic_DNA"/>
</dbReference>
<name>A0A8J5W663_ZIZPA</name>
<dbReference type="AlphaFoldDB" id="A0A8J5W663"/>
<accession>A0A8J5W663</accession>
<reference evidence="1" key="2">
    <citation type="submission" date="2021-02" db="EMBL/GenBank/DDBJ databases">
        <authorList>
            <person name="Kimball J.A."/>
            <person name="Haas M.W."/>
            <person name="Macchietto M."/>
            <person name="Kono T."/>
            <person name="Duquette J."/>
            <person name="Shao M."/>
        </authorList>
    </citation>
    <scope>NUCLEOTIDE SEQUENCE</scope>
    <source>
        <tissue evidence="1">Fresh leaf tissue</tissue>
    </source>
</reference>
<keyword evidence="2" id="KW-1185">Reference proteome</keyword>
<dbReference type="Proteomes" id="UP000729402">
    <property type="component" value="Unassembled WGS sequence"/>
</dbReference>
<evidence type="ECO:0000313" key="1">
    <source>
        <dbReference type="EMBL" id="KAG8083493.1"/>
    </source>
</evidence>
<gene>
    <name evidence="1" type="ORF">GUJ93_ZPchr0015g6621</name>
</gene>